<evidence type="ECO:0000313" key="2">
    <source>
        <dbReference type="Proteomes" id="UP000294588"/>
    </source>
</evidence>
<reference evidence="1" key="1">
    <citation type="submission" date="2019-03" db="EMBL/GenBank/DDBJ databases">
        <title>Candidatus Syntrophosphaera thermopropionivorans: a novel player in syntrophic propionate oxidation during anaerobic digestion.</title>
        <authorList>
            <person name="Dyksma S."/>
        </authorList>
    </citation>
    <scope>NUCLEOTIDE SEQUENCE</scope>
    <source>
        <strain evidence="1">W5</strain>
    </source>
</reference>
<dbReference type="Proteomes" id="UP000294588">
    <property type="component" value="Unassembled WGS sequence"/>
</dbReference>
<accession>A0AC61QIZ1</accession>
<name>A0AC61QIZ1_9BACT</name>
<protein>
    <submittedName>
        <fullName evidence="1">OsmC family peroxiredoxin</fullName>
    </submittedName>
</protein>
<evidence type="ECO:0000313" key="1">
    <source>
        <dbReference type="EMBL" id="TDF72914.1"/>
    </source>
</evidence>
<sequence>MTHSTSTHWLGDMAFEANVNGHKIIMDTDAQGGGKDLGPRPKPLLLAALSGCAGMEIVYLLKKMKIENYNLSIEAEADPVSEHPAVYKQIRLNFHFGGDNLPQDKIAQAVNLSFDYCPVYAMLSKATEIISRVFINRIEVKL</sequence>
<gene>
    <name evidence="1" type="ORF">E0946_04585</name>
</gene>
<organism evidence="1 2">
    <name type="scientific">Candidatus Syntrophosphaera thermopropionivorans</name>
    <dbReference type="NCBI Taxonomy" id="2593015"/>
    <lineage>
        <taxon>Bacteria</taxon>
        <taxon>Pseudomonadati</taxon>
        <taxon>Candidatus Cloacimonadota</taxon>
        <taxon>Candidatus Cloacimonadia</taxon>
        <taxon>Candidatus Cloacimonadales</taxon>
        <taxon>Candidatus Cloacimonadaceae</taxon>
        <taxon>Candidatus Syntrophosphaera</taxon>
    </lineage>
</organism>
<keyword evidence="2" id="KW-1185">Reference proteome</keyword>
<dbReference type="EMBL" id="SMOG01000012">
    <property type="protein sequence ID" value="TDF72914.1"/>
    <property type="molecule type" value="Genomic_DNA"/>
</dbReference>
<comment type="caution">
    <text evidence="1">The sequence shown here is derived from an EMBL/GenBank/DDBJ whole genome shotgun (WGS) entry which is preliminary data.</text>
</comment>
<proteinExistence type="predicted"/>